<gene>
    <name evidence="2" type="ORF">GCM10011402_20540</name>
</gene>
<reference evidence="3" key="1">
    <citation type="journal article" date="2019" name="Int. J. Syst. Evol. Microbiol.">
        <title>The Global Catalogue of Microorganisms (GCM) 10K type strain sequencing project: providing services to taxonomists for standard genome sequencing and annotation.</title>
        <authorList>
            <consortium name="The Broad Institute Genomics Platform"/>
            <consortium name="The Broad Institute Genome Sequencing Center for Infectious Disease"/>
            <person name="Wu L."/>
            <person name="Ma J."/>
        </authorList>
    </citation>
    <scope>NUCLEOTIDE SEQUENCE [LARGE SCALE GENOMIC DNA]</scope>
    <source>
        <strain evidence="3">CGMCC 1.15419</strain>
    </source>
</reference>
<name>A0ABQ1VHN4_9RHOB</name>
<keyword evidence="1" id="KW-0812">Transmembrane</keyword>
<dbReference type="RefSeq" id="WP_103171446.1">
    <property type="nucleotide sequence ID" value="NZ_BMIV01000006.1"/>
</dbReference>
<dbReference type="EMBL" id="BMIV01000006">
    <property type="protein sequence ID" value="GGF68013.1"/>
    <property type="molecule type" value="Genomic_DNA"/>
</dbReference>
<keyword evidence="3" id="KW-1185">Reference proteome</keyword>
<feature type="transmembrane region" description="Helical" evidence="1">
    <location>
        <begin position="55"/>
        <end position="83"/>
    </location>
</feature>
<feature type="transmembrane region" description="Helical" evidence="1">
    <location>
        <begin position="103"/>
        <end position="121"/>
    </location>
</feature>
<evidence type="ECO:0000256" key="1">
    <source>
        <dbReference type="SAM" id="Phobius"/>
    </source>
</evidence>
<keyword evidence="1" id="KW-0472">Membrane</keyword>
<organism evidence="2 3">
    <name type="scientific">Paracoccus acridae</name>
    <dbReference type="NCBI Taxonomy" id="1795310"/>
    <lineage>
        <taxon>Bacteria</taxon>
        <taxon>Pseudomonadati</taxon>
        <taxon>Pseudomonadota</taxon>
        <taxon>Alphaproteobacteria</taxon>
        <taxon>Rhodobacterales</taxon>
        <taxon>Paracoccaceae</taxon>
        <taxon>Paracoccus</taxon>
    </lineage>
</organism>
<comment type="caution">
    <text evidence="2">The sequence shown here is derived from an EMBL/GenBank/DDBJ whole genome shotgun (WGS) entry which is preliminary data.</text>
</comment>
<accession>A0ABQ1VHN4</accession>
<protein>
    <submittedName>
        <fullName evidence="2">Uncharacterized protein</fullName>
    </submittedName>
</protein>
<evidence type="ECO:0000313" key="2">
    <source>
        <dbReference type="EMBL" id="GGF68013.1"/>
    </source>
</evidence>
<keyword evidence="1" id="KW-1133">Transmembrane helix</keyword>
<proteinExistence type="predicted"/>
<dbReference type="Proteomes" id="UP000640509">
    <property type="component" value="Unassembled WGS sequence"/>
</dbReference>
<sequence>MILFYLGVALVVLWSVWTGATRMAARSFRPLLLALAALLAGAGVCWLIGSRKSDYSALFATIIALLPLLAAGSVAFGAALRWVHDATRRRIASDSDWPPARLWDVWGLCALSALSVIAALLV</sequence>
<evidence type="ECO:0000313" key="3">
    <source>
        <dbReference type="Proteomes" id="UP000640509"/>
    </source>
</evidence>
<feature type="transmembrane region" description="Helical" evidence="1">
    <location>
        <begin position="28"/>
        <end position="48"/>
    </location>
</feature>